<dbReference type="Gene3D" id="1.10.10.10">
    <property type="entry name" value="Winged helix-like DNA-binding domain superfamily/Winged helix DNA-binding domain"/>
    <property type="match status" value="1"/>
</dbReference>
<dbReference type="PANTHER" id="PTHR42990:SF1">
    <property type="entry name" value="AAA+ ATPASE DOMAIN-CONTAINING PROTEIN"/>
    <property type="match status" value="1"/>
</dbReference>
<evidence type="ECO:0000313" key="3">
    <source>
        <dbReference type="EMBL" id="ALT68049.1"/>
    </source>
</evidence>
<feature type="domain" description="DUF4143" evidence="2">
    <location>
        <begin position="279"/>
        <end position="435"/>
    </location>
</feature>
<dbReference type="InterPro" id="IPR025420">
    <property type="entry name" value="DUF4143"/>
</dbReference>
<organism evidence="3 4">
    <name type="scientific">Methanobrevibacter millerae</name>
    <dbReference type="NCBI Taxonomy" id="230361"/>
    <lineage>
        <taxon>Archaea</taxon>
        <taxon>Methanobacteriati</taxon>
        <taxon>Methanobacteriota</taxon>
        <taxon>Methanomada group</taxon>
        <taxon>Methanobacteria</taxon>
        <taxon>Methanobacteriales</taxon>
        <taxon>Methanobacteriaceae</taxon>
        <taxon>Methanobrevibacter</taxon>
    </lineage>
</organism>
<dbReference type="Pfam" id="PF13635">
    <property type="entry name" value="DUF4143"/>
    <property type="match status" value="1"/>
</dbReference>
<dbReference type="Proteomes" id="UP000067738">
    <property type="component" value="Chromosome"/>
</dbReference>
<dbReference type="InterPro" id="IPR027417">
    <property type="entry name" value="P-loop_NTPase"/>
</dbReference>
<dbReference type="InterPro" id="IPR036388">
    <property type="entry name" value="WH-like_DNA-bd_sf"/>
</dbReference>
<evidence type="ECO:0000259" key="2">
    <source>
        <dbReference type="Pfam" id="PF13635"/>
    </source>
</evidence>
<accession>A0A0U3E9C4</accession>
<evidence type="ECO:0000259" key="1">
    <source>
        <dbReference type="Pfam" id="PF13173"/>
    </source>
</evidence>
<dbReference type="RefSeq" id="WP_058738400.1">
    <property type="nucleotide sequence ID" value="NZ_CP011266.1"/>
</dbReference>
<dbReference type="EMBL" id="CP011266">
    <property type="protein sequence ID" value="ALT68049.1"/>
    <property type="molecule type" value="Genomic_DNA"/>
</dbReference>
<reference evidence="3 4" key="1">
    <citation type="submission" date="2015-04" db="EMBL/GenBank/DDBJ databases">
        <title>The complete genome sequence of the rumen methanogen Methanobrevibacter millerae SM9.</title>
        <authorList>
            <person name="Leahy S.C."/>
            <person name="Kelly W.J."/>
            <person name="Pacheco D.M."/>
            <person name="Li D."/>
            <person name="Altermann E."/>
            <person name="Attwood G.T."/>
        </authorList>
    </citation>
    <scope>NUCLEOTIDE SEQUENCE [LARGE SCALE GENOMIC DNA]</scope>
    <source>
        <strain evidence="3 4">SM9</strain>
    </source>
</reference>
<dbReference type="GeneID" id="26735221"/>
<dbReference type="PANTHER" id="PTHR42990">
    <property type="entry name" value="ATPASE"/>
    <property type="match status" value="1"/>
</dbReference>
<dbReference type="SUPFAM" id="SSF46785">
    <property type="entry name" value="Winged helix' DNA-binding domain"/>
    <property type="match status" value="1"/>
</dbReference>
<dbReference type="InterPro" id="IPR041682">
    <property type="entry name" value="AAA_14"/>
</dbReference>
<proteinExistence type="predicted"/>
<dbReference type="AlphaFoldDB" id="A0A0U3E9C4"/>
<keyword evidence="4" id="KW-1185">Reference proteome</keyword>
<name>A0A0U3E9C4_9EURY</name>
<dbReference type="PATRIC" id="fig|230361.4.peg.257"/>
<dbReference type="InterPro" id="IPR036390">
    <property type="entry name" value="WH_DNA-bd_sf"/>
</dbReference>
<evidence type="ECO:0000313" key="4">
    <source>
        <dbReference type="Proteomes" id="UP000067738"/>
    </source>
</evidence>
<gene>
    <name evidence="3" type="ORF">sm9_0246</name>
</gene>
<dbReference type="SUPFAM" id="SSF52540">
    <property type="entry name" value="P-loop containing nucleoside triphosphate hydrolases"/>
    <property type="match status" value="1"/>
</dbReference>
<feature type="domain" description="AAA" evidence="1">
    <location>
        <begin position="57"/>
        <end position="191"/>
    </location>
</feature>
<protein>
    <submittedName>
        <fullName evidence="3">ATPase</fullName>
    </submittedName>
</protein>
<dbReference type="Gene3D" id="3.40.50.300">
    <property type="entry name" value="P-loop containing nucleotide triphosphate hydrolases"/>
    <property type="match status" value="1"/>
</dbReference>
<dbReference type="Pfam" id="PF13173">
    <property type="entry name" value="AAA_14"/>
    <property type="match status" value="1"/>
</dbReference>
<dbReference type="OrthoDB" id="358600at2157"/>
<sequence length="483" mass="56215">MLKKEELISNFIKNELNDVPNVLSRDLSKNNKKFNARDELNELKGYVDTFLNEDTSNKIVVLPGLRGVGKTTLILQLYEYLMKEKNIPPKNILYMSFDDLNDFVECSIREMVEIYLKDVFNENLRTLNEKVFIFIDESQIDKKWAKTGKIIYDKSYNIFVIFTGSSALHLEQNDDLARRMRKKSITPLNYTQHLKLKYDLNTFNLSDDLRNLIFTGNIDSAVKSEFETNSMLTNCIKYNSNDWDEYFKFGAFPILFDKKTHREICEDLVEITERVITKDLSQIKELSSANQSNAKRILRYFALQQPGELTHANLANYLKTSTANVNKILDLLEKTHLIFHCEAYGGSAKRVKKSWKYYFATPSIRHALSRKVGNPLLGSDDYEGLLLENLIASNLFNLSNRRFTNFTIYYDANKKTNVDFLIQEETENIIPIEVGRGKKKKYQIEDAINRYDCEYGIVVANNTKTIKRKENVIYIPPMTFSFL</sequence>
<dbReference type="KEGG" id="mmil:sm9_0246"/>